<feature type="binding site" evidence="7">
    <location>
        <position position="633"/>
    </location>
    <ligand>
        <name>ATP</name>
        <dbReference type="ChEBI" id="CHEBI:30616"/>
    </ligand>
</feature>
<dbReference type="Gene3D" id="3.30.590.10">
    <property type="entry name" value="Glutamine synthetase/guanido kinase, catalytic domain"/>
    <property type="match status" value="2"/>
</dbReference>
<accession>A0AAD5M9M8</accession>
<feature type="binding site" evidence="7">
    <location>
        <begin position="330"/>
        <end position="335"/>
    </location>
    <ligand>
        <name>ATP</name>
        <dbReference type="ChEBI" id="CHEBI:30616"/>
    </ligand>
</feature>
<evidence type="ECO:0000256" key="6">
    <source>
        <dbReference type="PROSITE-ProRule" id="PRU00842"/>
    </source>
</evidence>
<evidence type="ECO:0000256" key="7">
    <source>
        <dbReference type="PROSITE-ProRule" id="PRU00843"/>
    </source>
</evidence>
<sequence length="786" mass="86053">MADDAAAPPPSSPNKLAQKIESAQATDAKIMGFPDLTPQHRSLMAKHLTREIYAKLKDVKTSTGYTLDRAIQTGVDNPHLGVGITAGDEESYHVFKEIFDPVIEGWHGFKPDAVHKCDMDPTHIKDGVLPDEFIVSTRIRAGRNIRGFPLPPATSRAHRKGVMNLLESALSSMPGDLAGKFYKLSEMTPEEEQKLIEDHFLFQKPGGGTLLEAAGAARDWPSSRGIFHNNDKTFLVWCNEEDHMRVISMENGGNVERVFERFCRAIKNVEESIKGKGREIMYNDHHGFIGTCPSNLGTGLRASVMIKLPKLSEDIKRFEHICSLLHLQPRGSAGEHSASVGGVYDVSNKQRIGHSEAELVQTMINGIKRLIAMEQKLVAGESIDDLIPKDHAAPVVIDAGPPVPASGSSIAVLPSDEDNFPVFTKKHRSLMAKHLTKELYEKLKDKHSSKGYTLDQAIQTGIDNAHLGVGIVAGDEECYSVFKDIYDPVIEGWHGFKPDDKHHTDMDVSKLKNAGKIDNSYVKSTRVRSGRNIRGLSLPPGTTRSERLEVENLISTALASLTGELQGKYYPLSKMTKEEEDQLQKDHFLFQKPGGGTLLTGAGAARDWPSGRGIFHNDQKTFLVWCNEEDHMRVISMQDGGDIVAVFDRWVRGVGAVEESIKANGYSFMHNDHHGFIGTCPSNLGTGLRASMFVKLEKLGADPHALEAVCSKYGLQPRGSAGEHSAAVGGMWDVSNKARIGKSEVELVQTMIDGVGRLIELEKELEAGKAYADVLAAEGVTVGAGH</sequence>
<reference evidence="11" key="1">
    <citation type="submission" date="2021-12" db="EMBL/GenBank/DDBJ databases">
        <title>Prjna785345.</title>
        <authorList>
            <person name="Rujirawat T."/>
            <person name="Krajaejun T."/>
        </authorList>
    </citation>
    <scope>NUCLEOTIDE SEQUENCE</scope>
    <source>
        <strain evidence="11">Pi057C3</strain>
    </source>
</reference>
<feature type="domain" description="Phosphagen kinase N-terminal" evidence="9">
    <location>
        <begin position="412"/>
        <end position="495"/>
    </location>
</feature>
<evidence type="ECO:0000256" key="2">
    <source>
        <dbReference type="ARBA" id="ARBA00022679"/>
    </source>
</evidence>
<dbReference type="GO" id="GO:0005615">
    <property type="term" value="C:extracellular space"/>
    <property type="evidence" value="ECO:0007669"/>
    <property type="project" value="TreeGrafter"/>
</dbReference>
<keyword evidence="3 7" id="KW-0547">Nucleotide-binding</keyword>
<feature type="domain" description="Phosphagen kinase N-terminal" evidence="9">
    <location>
        <begin position="22"/>
        <end position="108"/>
    </location>
</feature>
<dbReference type="AlphaFoldDB" id="A0AAD5M9M8"/>
<feature type="domain" description="Phosphagen kinase C-terminal" evidence="10">
    <location>
        <begin position="133"/>
        <end position="377"/>
    </location>
</feature>
<dbReference type="GO" id="GO:0004111">
    <property type="term" value="F:creatine kinase activity"/>
    <property type="evidence" value="ECO:0007669"/>
    <property type="project" value="InterPro"/>
</dbReference>
<keyword evidence="4 7" id="KW-0418">Kinase</keyword>
<dbReference type="FunFam" id="3.30.590.10:FF:000002">
    <property type="entry name" value="Creatine kinase S-type, mitochondrial"/>
    <property type="match status" value="2"/>
</dbReference>
<feature type="binding site" evidence="7">
    <location>
        <position position="587"/>
    </location>
    <ligand>
        <name>ATP</name>
        <dbReference type="ChEBI" id="CHEBI:30616"/>
    </ligand>
</feature>
<evidence type="ECO:0000256" key="8">
    <source>
        <dbReference type="RuleBase" id="RU000505"/>
    </source>
</evidence>
<feature type="binding site" evidence="7">
    <location>
        <position position="245"/>
    </location>
    <ligand>
        <name>ATP</name>
        <dbReference type="ChEBI" id="CHEBI:30616"/>
    </ligand>
</feature>
<dbReference type="PROSITE" id="PS00112">
    <property type="entry name" value="PHOSPHAGEN_KINASE"/>
    <property type="match status" value="2"/>
</dbReference>
<comment type="similarity">
    <text evidence="1 6 8">Belongs to the ATP:guanido phosphotransferase family.</text>
</comment>
<dbReference type="Proteomes" id="UP001209570">
    <property type="component" value="Unassembled WGS sequence"/>
</dbReference>
<dbReference type="PROSITE" id="PS51510">
    <property type="entry name" value="PHOSPHAGEN_KINASE_C"/>
    <property type="match status" value="2"/>
</dbReference>
<dbReference type="PANTHER" id="PTHR11547:SF38">
    <property type="entry name" value="ARGININE KINASE 1-RELATED"/>
    <property type="match status" value="1"/>
</dbReference>
<evidence type="ECO:0000256" key="4">
    <source>
        <dbReference type="ARBA" id="ARBA00022777"/>
    </source>
</evidence>
<dbReference type="InterPro" id="IPR022414">
    <property type="entry name" value="ATP-guanido_PTrfase_cat"/>
</dbReference>
<feature type="binding site" evidence="7">
    <location>
        <begin position="524"/>
        <end position="528"/>
    </location>
    <ligand>
        <name>ATP</name>
        <dbReference type="ChEBI" id="CHEBI:30616"/>
    </ligand>
</feature>
<dbReference type="InterPro" id="IPR014746">
    <property type="entry name" value="Gln_synth/guanido_kin_cat_dom"/>
</dbReference>
<evidence type="ECO:0000256" key="1">
    <source>
        <dbReference type="ARBA" id="ARBA00006798"/>
    </source>
</evidence>
<organism evidence="11 12">
    <name type="scientific">Pythium insidiosum</name>
    <name type="common">Pythiosis disease agent</name>
    <dbReference type="NCBI Taxonomy" id="114742"/>
    <lineage>
        <taxon>Eukaryota</taxon>
        <taxon>Sar</taxon>
        <taxon>Stramenopiles</taxon>
        <taxon>Oomycota</taxon>
        <taxon>Peronosporomycetes</taxon>
        <taxon>Pythiales</taxon>
        <taxon>Pythiaceae</taxon>
        <taxon>Pythium</taxon>
    </lineage>
</organism>
<dbReference type="InterPro" id="IPR022415">
    <property type="entry name" value="ATP-guanido_PTrfase_AS"/>
</dbReference>
<dbReference type="SUPFAM" id="SSF55931">
    <property type="entry name" value="Glutamine synthetase/guanido kinase"/>
    <property type="match status" value="2"/>
</dbReference>
<evidence type="ECO:0000313" key="12">
    <source>
        <dbReference type="Proteomes" id="UP001209570"/>
    </source>
</evidence>
<gene>
    <name evidence="11" type="ORF">P43SY_008526</name>
</gene>
<keyword evidence="12" id="KW-1185">Reference proteome</keyword>
<evidence type="ECO:0000259" key="9">
    <source>
        <dbReference type="PROSITE" id="PS51509"/>
    </source>
</evidence>
<evidence type="ECO:0008006" key="13">
    <source>
        <dbReference type="Google" id="ProtNLM"/>
    </source>
</evidence>
<name>A0AAD5M9M8_PYTIN</name>
<evidence type="ECO:0000256" key="3">
    <source>
        <dbReference type="ARBA" id="ARBA00022741"/>
    </source>
</evidence>
<dbReference type="PROSITE" id="PS51509">
    <property type="entry name" value="PHOSPHAGEN_KINASE_N"/>
    <property type="match status" value="2"/>
</dbReference>
<dbReference type="Pfam" id="PF00217">
    <property type="entry name" value="ATP-gua_Ptrans"/>
    <property type="match status" value="2"/>
</dbReference>
<evidence type="ECO:0000259" key="10">
    <source>
        <dbReference type="PROSITE" id="PS51510"/>
    </source>
</evidence>
<proteinExistence type="inferred from homology"/>
<dbReference type="InterPro" id="IPR036802">
    <property type="entry name" value="ATP-guanido_PTrfase_N_sf"/>
</dbReference>
<dbReference type="Pfam" id="PF02807">
    <property type="entry name" value="ATP-gua_PtransN"/>
    <property type="match status" value="2"/>
</dbReference>
<keyword evidence="5 7" id="KW-0067">ATP-binding</keyword>
<keyword evidence="2 7" id="KW-0808">Transferase</keyword>
<dbReference type="SUPFAM" id="SSF48034">
    <property type="entry name" value="Guanido kinase N-terminal domain"/>
    <property type="match status" value="2"/>
</dbReference>
<feature type="binding site" evidence="7">
    <location>
        <begin position="301"/>
        <end position="305"/>
    </location>
    <ligand>
        <name>ATP</name>
        <dbReference type="ChEBI" id="CHEBI:30616"/>
    </ligand>
</feature>
<feature type="binding site" evidence="7">
    <location>
        <begin position="689"/>
        <end position="693"/>
    </location>
    <ligand>
        <name>ATP</name>
        <dbReference type="ChEBI" id="CHEBI:30616"/>
    </ligand>
</feature>
<dbReference type="InterPro" id="IPR000749">
    <property type="entry name" value="ATP-guanido_PTrfase"/>
</dbReference>
<feature type="domain" description="Phosphagen kinase C-terminal" evidence="10">
    <location>
        <begin position="521"/>
        <end position="765"/>
    </location>
</feature>
<dbReference type="InterPro" id="IPR022413">
    <property type="entry name" value="ATP-guanido_PTrfase_N"/>
</dbReference>
<dbReference type="GO" id="GO:0005524">
    <property type="term" value="F:ATP binding"/>
    <property type="evidence" value="ECO:0007669"/>
    <property type="project" value="UniProtKB-UniRule"/>
</dbReference>
<dbReference type="EMBL" id="JAKCXM010000003">
    <property type="protein sequence ID" value="KAJ0409654.1"/>
    <property type="molecule type" value="Genomic_DNA"/>
</dbReference>
<dbReference type="GO" id="GO:0046314">
    <property type="term" value="P:phosphocreatine biosynthetic process"/>
    <property type="evidence" value="ECO:0007669"/>
    <property type="project" value="InterPro"/>
</dbReference>
<feature type="binding site" evidence="7">
    <location>
        <begin position="136"/>
        <end position="140"/>
    </location>
    <ligand>
        <name>ATP</name>
        <dbReference type="ChEBI" id="CHEBI:30616"/>
    </ligand>
</feature>
<evidence type="ECO:0000256" key="5">
    <source>
        <dbReference type="ARBA" id="ARBA00022840"/>
    </source>
</evidence>
<feature type="binding site" evidence="7">
    <location>
        <position position="199"/>
    </location>
    <ligand>
        <name>ATP</name>
        <dbReference type="ChEBI" id="CHEBI:30616"/>
    </ligand>
</feature>
<dbReference type="PANTHER" id="PTHR11547">
    <property type="entry name" value="ARGININE OR CREATINE KINASE"/>
    <property type="match status" value="1"/>
</dbReference>
<feature type="binding site" evidence="7">
    <location>
        <begin position="718"/>
        <end position="723"/>
    </location>
    <ligand>
        <name>ATP</name>
        <dbReference type="ChEBI" id="CHEBI:30616"/>
    </ligand>
</feature>
<dbReference type="Gene3D" id="1.10.135.10">
    <property type="entry name" value="ATP:guanido phosphotransferase, N-terminal domain"/>
    <property type="match status" value="2"/>
</dbReference>
<comment type="caution">
    <text evidence="11">The sequence shown here is derived from an EMBL/GenBank/DDBJ whole genome shotgun (WGS) entry which is preliminary data.</text>
</comment>
<dbReference type="FunFam" id="1.10.135.10:FF:000004">
    <property type="entry name" value="Creatine kinase, flagellar"/>
    <property type="match status" value="2"/>
</dbReference>
<protein>
    <recommendedName>
        <fullName evidence="13">Creatine kinase, mitochondrial</fullName>
    </recommendedName>
</protein>
<evidence type="ECO:0000313" key="11">
    <source>
        <dbReference type="EMBL" id="KAJ0409654.1"/>
    </source>
</evidence>